<dbReference type="OrthoDB" id="5741373at2"/>
<dbReference type="InterPro" id="IPR036388">
    <property type="entry name" value="WH-like_DNA-bd_sf"/>
</dbReference>
<dbReference type="EMBL" id="CP047491">
    <property type="protein sequence ID" value="QHQ39042.1"/>
    <property type="molecule type" value="Genomic_DNA"/>
</dbReference>
<evidence type="ECO:0000313" key="6">
    <source>
        <dbReference type="Proteomes" id="UP000563601"/>
    </source>
</evidence>
<feature type="signal peptide" evidence="2">
    <location>
        <begin position="1"/>
        <end position="25"/>
    </location>
</feature>
<name>A0A6P1TE73_9GAMM</name>
<dbReference type="GO" id="GO:0003677">
    <property type="term" value="F:DNA binding"/>
    <property type="evidence" value="ECO:0007669"/>
    <property type="project" value="UniProtKB-KW"/>
</dbReference>
<accession>A0A6P1TE73</accession>
<feature type="region of interest" description="Disordered" evidence="1">
    <location>
        <begin position="190"/>
        <end position="254"/>
    </location>
</feature>
<dbReference type="EMBL" id="JACHHR010000001">
    <property type="protein sequence ID" value="MBB5210478.1"/>
    <property type="molecule type" value="Genomic_DNA"/>
</dbReference>
<evidence type="ECO:0000256" key="2">
    <source>
        <dbReference type="SAM" id="SignalP"/>
    </source>
</evidence>
<evidence type="ECO:0000313" key="3">
    <source>
        <dbReference type="EMBL" id="MBB5210478.1"/>
    </source>
</evidence>
<gene>
    <name evidence="4" type="ORF">GTQ55_08630</name>
    <name evidence="3" type="ORF">HNQ53_000666</name>
</gene>
<feature type="chain" id="PRO_5043478826" evidence="2">
    <location>
        <begin position="26"/>
        <end position="254"/>
    </location>
</feature>
<dbReference type="Proteomes" id="UP000563601">
    <property type="component" value="Unassembled WGS sequence"/>
</dbReference>
<dbReference type="Gene3D" id="1.10.10.10">
    <property type="entry name" value="Winged helix-like DNA-binding domain superfamily/Winged helix DNA-binding domain"/>
    <property type="match status" value="1"/>
</dbReference>
<evidence type="ECO:0000256" key="1">
    <source>
        <dbReference type="SAM" id="MobiDB-lite"/>
    </source>
</evidence>
<organism evidence="3 6">
    <name type="scientific">Microbulbifer hydrolyticus</name>
    <dbReference type="NCBI Taxonomy" id="48074"/>
    <lineage>
        <taxon>Bacteria</taxon>
        <taxon>Pseudomonadati</taxon>
        <taxon>Pseudomonadota</taxon>
        <taxon>Gammaproteobacteria</taxon>
        <taxon>Cellvibrionales</taxon>
        <taxon>Microbulbiferaceae</taxon>
        <taxon>Microbulbifer</taxon>
    </lineage>
</organism>
<sequence length="254" mass="27490">MRIPFKSTVLAAAVAAMASVPLVWADDDMPDTDTSETEVVEVADAVPSERIIGYFSEFFGEETETVASGLRNGTIQYVEPVPETEEGGTETDTETETDAAADAPEVEDGAESGTGMGWGNVVISMALAEQLAGISQAEALEGEEGMTANESLNEVLRMRQVEGMGWGQIAKAMGVNLGEVMSGIHSNRPEMAEKLAKDDARAERAADRELARAERMEKIGKPEKVAKMDRPERPVRPEKAERPEKPQRPERPGR</sequence>
<dbReference type="RefSeq" id="WP_161858368.1">
    <property type="nucleotide sequence ID" value="NZ_CP047491.1"/>
</dbReference>
<feature type="compositionally biased region" description="Acidic residues" evidence="1">
    <location>
        <begin position="82"/>
        <end position="110"/>
    </location>
</feature>
<keyword evidence="2" id="KW-0732">Signal</keyword>
<evidence type="ECO:0000313" key="4">
    <source>
        <dbReference type="EMBL" id="QHQ39042.1"/>
    </source>
</evidence>
<dbReference type="Proteomes" id="UP000464675">
    <property type="component" value="Chromosome"/>
</dbReference>
<proteinExistence type="predicted"/>
<keyword evidence="3" id="KW-0238">DNA-binding</keyword>
<reference evidence="3 6" key="2">
    <citation type="submission" date="2020-08" db="EMBL/GenBank/DDBJ databases">
        <title>Genomic Encyclopedia of Type Strains, Phase IV (KMG-IV): sequencing the most valuable type-strain genomes for metagenomic binning, comparative biology and taxonomic classification.</title>
        <authorList>
            <person name="Goeker M."/>
        </authorList>
    </citation>
    <scope>NUCLEOTIDE SEQUENCE [LARGE SCALE GENOMIC DNA]</scope>
    <source>
        <strain evidence="3 6">DSM 11525</strain>
    </source>
</reference>
<keyword evidence="5" id="KW-1185">Reference proteome</keyword>
<feature type="region of interest" description="Disordered" evidence="1">
    <location>
        <begin position="78"/>
        <end position="114"/>
    </location>
</feature>
<protein>
    <submittedName>
        <fullName evidence="3">DNA-binding protein (UPF0251 family)</fullName>
    </submittedName>
</protein>
<evidence type="ECO:0000313" key="5">
    <source>
        <dbReference type="Proteomes" id="UP000464675"/>
    </source>
</evidence>
<dbReference type="AlphaFoldDB" id="A0A6P1TE73"/>
<reference evidence="4 5" key="1">
    <citation type="submission" date="2020-01" db="EMBL/GenBank/DDBJ databases">
        <title>The possibility of degradation of plastic by Microbulbifer hydrolyticus IRE-31.</title>
        <authorList>
            <person name="Liu L."/>
        </authorList>
    </citation>
    <scope>NUCLEOTIDE SEQUENCE [LARGE SCALE GENOMIC DNA]</scope>
    <source>
        <strain evidence="4 5">IRE-31</strain>
    </source>
</reference>